<sequence length="350" mass="38676">MKLPLLLAALTLAPHVRADFPNEATRTYRVQQTVTLSGIPDGAKSVKWWIAIPDDERFQEVLDFAVTSAPGPWRIVTEPDHGNRFMLVEVAHPAASSLSSKVEFTVRRRPVFVDLVPAQAGAITDTHRRLFVDELRTDAPHMKVTPRIAKLANDSCGAETNIAKQAQLLLTAVADYADHYSKDPTKPKCSLGDAEDCMTNAGGCCTDLHSMFIALARARGIPARLQMGYRLREANEGKETDPGYRCWAEYFVPNYGWIPADIVEADDPKGLGRARWFTGLTERRLWLNEGREFDLAGRAVTAKRVNTMVIGYAEIDGVEARVIPDGDLPAQLSRTVFYTEQKPAGAVAAR</sequence>
<dbReference type="OrthoDB" id="9787782at2"/>
<dbReference type="eggNOG" id="COG1305">
    <property type="taxonomic scope" value="Bacteria"/>
</dbReference>
<dbReference type="Pfam" id="PF01841">
    <property type="entry name" value="Transglut_core"/>
    <property type="match status" value="1"/>
</dbReference>
<dbReference type="InterPro" id="IPR038765">
    <property type="entry name" value="Papain-like_cys_pep_sf"/>
</dbReference>
<feature type="domain" description="Transglutaminase-like" evidence="2">
    <location>
        <begin position="197"/>
        <end position="264"/>
    </location>
</feature>
<gene>
    <name evidence="3" type="ordered locus">Oter_0260</name>
</gene>
<dbReference type="Proteomes" id="UP000007013">
    <property type="component" value="Chromosome"/>
</dbReference>
<feature type="signal peptide" evidence="1">
    <location>
        <begin position="1"/>
        <end position="18"/>
    </location>
</feature>
<protein>
    <submittedName>
        <fullName evidence="3">Transglutaminase domain protein</fullName>
    </submittedName>
</protein>
<name>B1ZPE5_OPITP</name>
<accession>B1ZPE5</accession>
<dbReference type="SMART" id="SM00460">
    <property type="entry name" value="TGc"/>
    <property type="match status" value="1"/>
</dbReference>
<organism evidence="3 4">
    <name type="scientific">Opitutus terrae (strain DSM 11246 / JCM 15787 / PB90-1)</name>
    <dbReference type="NCBI Taxonomy" id="452637"/>
    <lineage>
        <taxon>Bacteria</taxon>
        <taxon>Pseudomonadati</taxon>
        <taxon>Verrucomicrobiota</taxon>
        <taxon>Opitutia</taxon>
        <taxon>Opitutales</taxon>
        <taxon>Opitutaceae</taxon>
        <taxon>Opitutus</taxon>
    </lineage>
</organism>
<dbReference type="KEGG" id="ote:Oter_0260"/>
<dbReference type="InterPro" id="IPR002931">
    <property type="entry name" value="Transglutaminase-like"/>
</dbReference>
<dbReference type="Gene3D" id="3.10.620.30">
    <property type="match status" value="1"/>
</dbReference>
<reference evidence="3 4" key="1">
    <citation type="journal article" date="2011" name="J. Bacteriol.">
        <title>Genome sequence of the verrucomicrobium Opitutus terrae PB90-1, an abundant inhabitant of rice paddy soil ecosystems.</title>
        <authorList>
            <person name="van Passel M.W."/>
            <person name="Kant R."/>
            <person name="Palva A."/>
            <person name="Copeland A."/>
            <person name="Lucas S."/>
            <person name="Lapidus A."/>
            <person name="Glavina del Rio T."/>
            <person name="Pitluck S."/>
            <person name="Goltsman E."/>
            <person name="Clum A."/>
            <person name="Sun H."/>
            <person name="Schmutz J."/>
            <person name="Larimer F.W."/>
            <person name="Land M.L."/>
            <person name="Hauser L."/>
            <person name="Kyrpides N."/>
            <person name="Mikhailova N."/>
            <person name="Richardson P.P."/>
            <person name="Janssen P.H."/>
            <person name="de Vos W.M."/>
            <person name="Smidt H."/>
        </authorList>
    </citation>
    <scope>NUCLEOTIDE SEQUENCE [LARGE SCALE GENOMIC DNA]</scope>
    <source>
        <strain evidence="4">DSM 11246 / JCM 15787 / PB90-1</strain>
    </source>
</reference>
<evidence type="ECO:0000313" key="3">
    <source>
        <dbReference type="EMBL" id="ACB73550.1"/>
    </source>
</evidence>
<keyword evidence="1" id="KW-0732">Signal</keyword>
<dbReference type="SUPFAM" id="SSF54001">
    <property type="entry name" value="Cysteine proteinases"/>
    <property type="match status" value="1"/>
</dbReference>
<evidence type="ECO:0000256" key="1">
    <source>
        <dbReference type="SAM" id="SignalP"/>
    </source>
</evidence>
<dbReference type="RefSeq" id="WP_012373088.1">
    <property type="nucleotide sequence ID" value="NC_010571.1"/>
</dbReference>
<proteinExistence type="predicted"/>
<feature type="chain" id="PRO_5002774415" evidence="1">
    <location>
        <begin position="19"/>
        <end position="350"/>
    </location>
</feature>
<dbReference type="HOGENOM" id="CLU_057059_0_0_0"/>
<dbReference type="AlphaFoldDB" id="B1ZPE5"/>
<evidence type="ECO:0000313" key="4">
    <source>
        <dbReference type="Proteomes" id="UP000007013"/>
    </source>
</evidence>
<dbReference type="EMBL" id="CP001032">
    <property type="protein sequence ID" value="ACB73550.1"/>
    <property type="molecule type" value="Genomic_DNA"/>
</dbReference>
<dbReference type="PANTHER" id="PTHR38339:SF1">
    <property type="entry name" value="TRANSGLUTAMINASE-LIKE DOMAIN-CONTAINING PROTEIN"/>
    <property type="match status" value="1"/>
</dbReference>
<keyword evidence="4" id="KW-1185">Reference proteome</keyword>
<evidence type="ECO:0000259" key="2">
    <source>
        <dbReference type="SMART" id="SM00460"/>
    </source>
</evidence>
<dbReference type="PANTHER" id="PTHR38339">
    <property type="entry name" value="TRANSGLUTAMINASE DOMAIN PROTEIN"/>
    <property type="match status" value="1"/>
</dbReference>